<organism evidence="1 2">
    <name type="scientific">Emiliania huxleyi (strain CCMP1516)</name>
    <dbReference type="NCBI Taxonomy" id="280463"/>
    <lineage>
        <taxon>Eukaryota</taxon>
        <taxon>Haptista</taxon>
        <taxon>Haptophyta</taxon>
        <taxon>Prymnesiophyceae</taxon>
        <taxon>Isochrysidales</taxon>
        <taxon>Noelaerhabdaceae</taxon>
        <taxon>Emiliania</taxon>
    </lineage>
</organism>
<sequence length="206" mass="21797">MAFAYASLVGLAYVPSALPIGARTAARAVAVLQQGSDPSGSWDSYYDPSLSGTSEVGGIPTPEVAGAAKVIKVVIAEDNARAQVFDPVASPAEAEVDPVASPAEAEVPAEKPTRLIEEAEKAAVFAMKGYRAVRTELERVASWCKDNEDSIRSKADAAWEAVVEFDRKHEVVATSVAVCRLAVKEATPVVKRSLERLKRGGKDSRG</sequence>
<dbReference type="PaxDb" id="2903-EOD31056"/>
<protein>
    <submittedName>
        <fullName evidence="1">Uncharacterized protein</fullName>
    </submittedName>
</protein>
<accession>A0A0D3K5M1</accession>
<dbReference type="AlphaFoldDB" id="A0A0D3K5M1"/>
<dbReference type="HOGENOM" id="CLU_1334059_0_0_1"/>
<evidence type="ECO:0000313" key="2">
    <source>
        <dbReference type="Proteomes" id="UP000013827"/>
    </source>
</evidence>
<evidence type="ECO:0000313" key="1">
    <source>
        <dbReference type="EnsemblProtists" id="EOD31056"/>
    </source>
</evidence>
<reference evidence="1" key="2">
    <citation type="submission" date="2024-10" db="UniProtKB">
        <authorList>
            <consortium name="EnsemblProtists"/>
        </authorList>
    </citation>
    <scope>IDENTIFICATION</scope>
</reference>
<dbReference type="RefSeq" id="XP_005783485.1">
    <property type="nucleotide sequence ID" value="XM_005783428.1"/>
</dbReference>
<dbReference type="EnsemblProtists" id="EOD31056">
    <property type="protein sequence ID" value="EOD31056"/>
    <property type="gene ID" value="EMIHUDRAFT_203137"/>
</dbReference>
<reference evidence="2" key="1">
    <citation type="journal article" date="2013" name="Nature">
        <title>Pan genome of the phytoplankton Emiliania underpins its global distribution.</title>
        <authorList>
            <person name="Read B.A."/>
            <person name="Kegel J."/>
            <person name="Klute M.J."/>
            <person name="Kuo A."/>
            <person name="Lefebvre S.C."/>
            <person name="Maumus F."/>
            <person name="Mayer C."/>
            <person name="Miller J."/>
            <person name="Monier A."/>
            <person name="Salamov A."/>
            <person name="Young J."/>
            <person name="Aguilar M."/>
            <person name="Claverie J.M."/>
            <person name="Frickenhaus S."/>
            <person name="Gonzalez K."/>
            <person name="Herman E.K."/>
            <person name="Lin Y.C."/>
            <person name="Napier J."/>
            <person name="Ogata H."/>
            <person name="Sarno A.F."/>
            <person name="Shmutz J."/>
            <person name="Schroeder D."/>
            <person name="de Vargas C."/>
            <person name="Verret F."/>
            <person name="von Dassow P."/>
            <person name="Valentin K."/>
            <person name="Van de Peer Y."/>
            <person name="Wheeler G."/>
            <person name="Dacks J.B."/>
            <person name="Delwiche C.F."/>
            <person name="Dyhrman S.T."/>
            <person name="Glockner G."/>
            <person name="John U."/>
            <person name="Richards T."/>
            <person name="Worden A.Z."/>
            <person name="Zhang X."/>
            <person name="Grigoriev I.V."/>
            <person name="Allen A.E."/>
            <person name="Bidle K."/>
            <person name="Borodovsky M."/>
            <person name="Bowler C."/>
            <person name="Brownlee C."/>
            <person name="Cock J.M."/>
            <person name="Elias M."/>
            <person name="Gladyshev V.N."/>
            <person name="Groth M."/>
            <person name="Guda C."/>
            <person name="Hadaegh A."/>
            <person name="Iglesias-Rodriguez M.D."/>
            <person name="Jenkins J."/>
            <person name="Jones B.M."/>
            <person name="Lawson T."/>
            <person name="Leese F."/>
            <person name="Lindquist E."/>
            <person name="Lobanov A."/>
            <person name="Lomsadze A."/>
            <person name="Malik S.B."/>
            <person name="Marsh M.E."/>
            <person name="Mackinder L."/>
            <person name="Mock T."/>
            <person name="Mueller-Roeber B."/>
            <person name="Pagarete A."/>
            <person name="Parker M."/>
            <person name="Probert I."/>
            <person name="Quesneville H."/>
            <person name="Raines C."/>
            <person name="Rensing S.A."/>
            <person name="Riano-Pachon D.M."/>
            <person name="Richier S."/>
            <person name="Rokitta S."/>
            <person name="Shiraiwa Y."/>
            <person name="Soanes D.M."/>
            <person name="van der Giezen M."/>
            <person name="Wahlund T.M."/>
            <person name="Williams B."/>
            <person name="Wilson W."/>
            <person name="Wolfe G."/>
            <person name="Wurch L.L."/>
        </authorList>
    </citation>
    <scope>NUCLEOTIDE SEQUENCE</scope>
</reference>
<name>A0A0D3K5M1_EMIH1</name>
<dbReference type="KEGG" id="ehx:EMIHUDRAFT_203137"/>
<dbReference type="Proteomes" id="UP000013827">
    <property type="component" value="Unassembled WGS sequence"/>
</dbReference>
<keyword evidence="2" id="KW-1185">Reference proteome</keyword>
<dbReference type="GeneID" id="17276329"/>
<proteinExistence type="predicted"/>